<organism evidence="1 2">
    <name type="scientific">Pseudohongiella nitratireducens</name>
    <dbReference type="NCBI Taxonomy" id="1768907"/>
    <lineage>
        <taxon>Bacteria</taxon>
        <taxon>Pseudomonadati</taxon>
        <taxon>Pseudomonadota</taxon>
        <taxon>Gammaproteobacteria</taxon>
        <taxon>Pseudomonadales</taxon>
        <taxon>Pseudohongiellaceae</taxon>
        <taxon>Pseudohongiella</taxon>
    </lineage>
</organism>
<dbReference type="Gene3D" id="3.90.550.10">
    <property type="entry name" value="Spore Coat Polysaccharide Biosynthesis Protein SpsA, Chain A"/>
    <property type="match status" value="1"/>
</dbReference>
<evidence type="ECO:0000313" key="1">
    <source>
        <dbReference type="EMBL" id="GGG51383.1"/>
    </source>
</evidence>
<dbReference type="OrthoDB" id="8350085at2"/>
<evidence type="ECO:0008006" key="3">
    <source>
        <dbReference type="Google" id="ProtNLM"/>
    </source>
</evidence>
<accession>A0A917GMV3</accession>
<dbReference type="RefSeq" id="WP_068811478.1">
    <property type="nucleotide sequence ID" value="NZ_BMIY01000002.1"/>
</dbReference>
<comment type="caution">
    <text evidence="1">The sequence shown here is derived from an EMBL/GenBank/DDBJ whole genome shotgun (WGS) entry which is preliminary data.</text>
</comment>
<dbReference type="EMBL" id="BMIY01000002">
    <property type="protein sequence ID" value="GGG51383.1"/>
    <property type="molecule type" value="Genomic_DNA"/>
</dbReference>
<proteinExistence type="predicted"/>
<reference evidence="1" key="2">
    <citation type="submission" date="2020-09" db="EMBL/GenBank/DDBJ databases">
        <authorList>
            <person name="Sun Q."/>
            <person name="Zhou Y."/>
        </authorList>
    </citation>
    <scope>NUCLEOTIDE SEQUENCE</scope>
    <source>
        <strain evidence="1">CGMCC 1.15425</strain>
    </source>
</reference>
<dbReference type="Proteomes" id="UP000627715">
    <property type="component" value="Unassembled WGS sequence"/>
</dbReference>
<evidence type="ECO:0000313" key="2">
    <source>
        <dbReference type="Proteomes" id="UP000627715"/>
    </source>
</evidence>
<dbReference type="AlphaFoldDB" id="A0A917GMV3"/>
<gene>
    <name evidence="1" type="ORF">GCM10011403_05710</name>
</gene>
<keyword evidence="2" id="KW-1185">Reference proteome</keyword>
<sequence>MSNHATSPLQFLVFSFNRGDFLNNCVESIQQCAPQAGITIWDDNSDDPLTLQTLNTLSAQCDIRQPDQQAVEYSKLHGGLYGNMQAAIENLSGNPLICTIQDDMQVVRPISAPEIERWQSLYHDKAFKGFFQPGFIKRAKESITYVPALDGYHIDRLHRSAGAFYSDLFLIQRNLLMETNWKFYDNEAKNEEQARQHFSQMIFMKNPFIAWLPGVPAWRGRKRTWALRFAERQRKCGLYPFKIMDADTVQPFCERPSSDIPLAERYLTFSGDSLPRPWFYHPLQRRNILRQLNKLELHLGRRFGGCD</sequence>
<reference evidence="1" key="1">
    <citation type="journal article" date="2014" name="Int. J. Syst. Evol. Microbiol.">
        <title>Complete genome sequence of Corynebacterium casei LMG S-19264T (=DSM 44701T), isolated from a smear-ripened cheese.</title>
        <authorList>
            <consortium name="US DOE Joint Genome Institute (JGI-PGF)"/>
            <person name="Walter F."/>
            <person name="Albersmeier A."/>
            <person name="Kalinowski J."/>
            <person name="Ruckert C."/>
        </authorList>
    </citation>
    <scope>NUCLEOTIDE SEQUENCE</scope>
    <source>
        <strain evidence="1">CGMCC 1.15425</strain>
    </source>
</reference>
<dbReference type="SUPFAM" id="SSF53448">
    <property type="entry name" value="Nucleotide-diphospho-sugar transferases"/>
    <property type="match status" value="1"/>
</dbReference>
<name>A0A917GMV3_9GAMM</name>
<protein>
    <recommendedName>
        <fullName evidence="3">Glycosyltransferase 2-like domain-containing protein</fullName>
    </recommendedName>
</protein>
<dbReference type="InterPro" id="IPR029044">
    <property type="entry name" value="Nucleotide-diphossugar_trans"/>
</dbReference>